<reference evidence="1" key="1">
    <citation type="submission" date="2021-11" db="EMBL/GenBank/DDBJ databases">
        <authorList>
            <person name="Rodrigo-Torres L."/>
            <person name="Arahal R. D."/>
            <person name="Lucena T."/>
        </authorList>
    </citation>
    <scope>NUCLEOTIDE SEQUENCE</scope>
    <source>
        <strain evidence="1">CECT 7928</strain>
    </source>
</reference>
<dbReference type="Proteomes" id="UP000838748">
    <property type="component" value="Unassembled WGS sequence"/>
</dbReference>
<accession>A0ABN8E6F7</accession>
<dbReference type="EMBL" id="CAKLDM010000002">
    <property type="protein sequence ID" value="CAH0539821.1"/>
    <property type="molecule type" value="Genomic_DNA"/>
</dbReference>
<gene>
    <name evidence="1" type="ORF">VMF7928_02475</name>
</gene>
<evidence type="ECO:0000313" key="2">
    <source>
        <dbReference type="Proteomes" id="UP000838748"/>
    </source>
</evidence>
<evidence type="ECO:0000313" key="1">
    <source>
        <dbReference type="EMBL" id="CAH0539821.1"/>
    </source>
</evidence>
<comment type="caution">
    <text evidence="1">The sequence shown here is derived from an EMBL/GenBank/DDBJ whole genome shotgun (WGS) entry which is preliminary data.</text>
</comment>
<sequence length="54" mass="6085">MPHMENTNPNEPVDLKFPQIVSQTKVGEIRTGFKNWLNLISVNRLMSSSAISTL</sequence>
<name>A0ABN8E6F7_9VIBR</name>
<keyword evidence="2" id="KW-1185">Reference proteome</keyword>
<organism evidence="1 2">
    <name type="scientific">Vibrio marisflavi CECT 7928</name>
    <dbReference type="NCBI Taxonomy" id="634439"/>
    <lineage>
        <taxon>Bacteria</taxon>
        <taxon>Pseudomonadati</taxon>
        <taxon>Pseudomonadota</taxon>
        <taxon>Gammaproteobacteria</taxon>
        <taxon>Vibrionales</taxon>
        <taxon>Vibrionaceae</taxon>
        <taxon>Vibrio</taxon>
    </lineage>
</organism>
<proteinExistence type="predicted"/>
<protein>
    <submittedName>
        <fullName evidence="1">Uncharacterized protein</fullName>
    </submittedName>
</protein>